<gene>
    <name evidence="1" type="ORF">BJ964_007613</name>
</gene>
<dbReference type="AlphaFoldDB" id="A0A7W7MK72"/>
<comment type="caution">
    <text evidence="1">The sequence shown here is derived from an EMBL/GenBank/DDBJ whole genome shotgun (WGS) entry which is preliminary data.</text>
</comment>
<dbReference type="Proteomes" id="UP000590511">
    <property type="component" value="Unassembled WGS sequence"/>
</dbReference>
<evidence type="ECO:0000313" key="1">
    <source>
        <dbReference type="EMBL" id="MBB4753452.1"/>
    </source>
</evidence>
<evidence type="ECO:0000313" key="2">
    <source>
        <dbReference type="Proteomes" id="UP000590511"/>
    </source>
</evidence>
<sequence length="32" mass="3523">MENRVFGVALVEDGEIYALRAFLPVPVELAGF</sequence>
<protein>
    <submittedName>
        <fullName evidence="1">Uncharacterized protein</fullName>
    </submittedName>
</protein>
<reference evidence="1 2" key="1">
    <citation type="submission" date="2020-08" db="EMBL/GenBank/DDBJ databases">
        <title>Sequencing the genomes of 1000 actinobacteria strains.</title>
        <authorList>
            <person name="Klenk H.-P."/>
        </authorList>
    </citation>
    <scope>NUCLEOTIDE SEQUENCE [LARGE SCALE GENOMIC DNA]</scope>
    <source>
        <strain evidence="1 2">DSM 43150</strain>
    </source>
</reference>
<dbReference type="EMBL" id="JACHNC010000001">
    <property type="protein sequence ID" value="MBB4753452.1"/>
    <property type="molecule type" value="Genomic_DNA"/>
</dbReference>
<name>A0A7W7MK72_9ACTN</name>
<organism evidence="1 2">
    <name type="scientific">Actinoplanes lobatus</name>
    <dbReference type="NCBI Taxonomy" id="113568"/>
    <lineage>
        <taxon>Bacteria</taxon>
        <taxon>Bacillati</taxon>
        <taxon>Actinomycetota</taxon>
        <taxon>Actinomycetes</taxon>
        <taxon>Micromonosporales</taxon>
        <taxon>Micromonosporaceae</taxon>
        <taxon>Actinoplanes</taxon>
    </lineage>
</organism>
<proteinExistence type="predicted"/>
<accession>A0A7W7MK72</accession>